<reference evidence="9 10" key="1">
    <citation type="submission" date="2020-08" db="EMBL/GenBank/DDBJ databases">
        <title>Genomic Encyclopedia of Type Strains, Phase IV (KMG-IV): sequencing the most valuable type-strain genomes for metagenomic binning, comparative biology and taxonomic classification.</title>
        <authorList>
            <person name="Goeker M."/>
        </authorList>
    </citation>
    <scope>NUCLEOTIDE SEQUENCE [LARGE SCALE GENOMIC DNA]</scope>
    <source>
        <strain evidence="9 10">DSM 25024</strain>
    </source>
</reference>
<dbReference type="GO" id="GO:0004644">
    <property type="term" value="F:phosphoribosylglycinamide formyltransferase activity"/>
    <property type="evidence" value="ECO:0007669"/>
    <property type="project" value="UniProtKB-UniRule"/>
</dbReference>
<dbReference type="PANTHER" id="PTHR43369">
    <property type="entry name" value="PHOSPHORIBOSYLGLYCINAMIDE FORMYLTRANSFERASE"/>
    <property type="match status" value="1"/>
</dbReference>
<evidence type="ECO:0000256" key="4">
    <source>
        <dbReference type="ARBA" id="ARBA00038440"/>
    </source>
</evidence>
<feature type="binding site" evidence="6">
    <location>
        <position position="71"/>
    </location>
    <ligand>
        <name>(6R)-10-formyltetrahydrofolate</name>
        <dbReference type="ChEBI" id="CHEBI:195366"/>
    </ligand>
</feature>
<name>A0A7W6BYK7_9HYPH</name>
<comment type="catalytic activity">
    <reaction evidence="5 6">
        <text>N(1)-(5-phospho-beta-D-ribosyl)glycinamide + (6R)-10-formyltetrahydrofolate = N(2)-formyl-N(1)-(5-phospho-beta-D-ribosyl)glycinamide + (6S)-5,6,7,8-tetrahydrofolate + H(+)</text>
        <dbReference type="Rhea" id="RHEA:15053"/>
        <dbReference type="ChEBI" id="CHEBI:15378"/>
        <dbReference type="ChEBI" id="CHEBI:57453"/>
        <dbReference type="ChEBI" id="CHEBI:143788"/>
        <dbReference type="ChEBI" id="CHEBI:147286"/>
        <dbReference type="ChEBI" id="CHEBI:195366"/>
        <dbReference type="EC" id="2.1.2.2"/>
    </reaction>
</comment>
<dbReference type="InterPro" id="IPR002376">
    <property type="entry name" value="Formyl_transf_N"/>
</dbReference>
<dbReference type="Proteomes" id="UP000531216">
    <property type="component" value="Unassembled WGS sequence"/>
</dbReference>
<feature type="active site" description="Proton donor" evidence="6">
    <location>
        <position position="115"/>
    </location>
</feature>
<dbReference type="PANTHER" id="PTHR43369:SF2">
    <property type="entry name" value="PHOSPHORIBOSYLGLYCINAMIDE FORMYLTRANSFERASE"/>
    <property type="match status" value="1"/>
</dbReference>
<keyword evidence="10" id="KW-1185">Reference proteome</keyword>
<feature type="domain" description="Formyl transferase N-terminal" evidence="8">
    <location>
        <begin position="8"/>
        <end position="188"/>
    </location>
</feature>
<dbReference type="InterPro" id="IPR001555">
    <property type="entry name" value="GART_AS"/>
</dbReference>
<feature type="region of interest" description="Disordered" evidence="7">
    <location>
        <begin position="207"/>
        <end position="229"/>
    </location>
</feature>
<dbReference type="NCBIfam" id="TIGR00639">
    <property type="entry name" value="PurN"/>
    <property type="match status" value="1"/>
</dbReference>
<dbReference type="GO" id="GO:0006189">
    <property type="term" value="P:'de novo' IMP biosynthetic process"/>
    <property type="evidence" value="ECO:0007669"/>
    <property type="project" value="UniProtKB-UniRule"/>
</dbReference>
<evidence type="ECO:0000256" key="7">
    <source>
        <dbReference type="SAM" id="MobiDB-lite"/>
    </source>
</evidence>
<evidence type="ECO:0000256" key="2">
    <source>
        <dbReference type="ARBA" id="ARBA00022679"/>
    </source>
</evidence>
<dbReference type="UniPathway" id="UPA00074">
    <property type="reaction ID" value="UER00126"/>
</dbReference>
<gene>
    <name evidence="6" type="primary">purN</name>
    <name evidence="9" type="ORF">GGR05_001285</name>
</gene>
<comment type="caution">
    <text evidence="9">The sequence shown here is derived from an EMBL/GenBank/DDBJ whole genome shotgun (WGS) entry which is preliminary data.</text>
</comment>
<dbReference type="InterPro" id="IPR004607">
    <property type="entry name" value="GART"/>
</dbReference>
<dbReference type="OrthoDB" id="9806170at2"/>
<dbReference type="GO" id="GO:0005829">
    <property type="term" value="C:cytosol"/>
    <property type="evidence" value="ECO:0007669"/>
    <property type="project" value="TreeGrafter"/>
</dbReference>
<comment type="pathway">
    <text evidence="1 6">Purine metabolism; IMP biosynthesis via de novo pathway; N(2)-formyl-N(1)-(5-phospho-D-ribosyl)glycinamide from N(1)-(5-phospho-D-ribosyl)glycinamide (10-formyl THF route): step 1/1.</text>
</comment>
<evidence type="ECO:0000256" key="6">
    <source>
        <dbReference type="HAMAP-Rule" id="MF_01930"/>
    </source>
</evidence>
<dbReference type="EMBL" id="JACIDO010000002">
    <property type="protein sequence ID" value="MBB3935157.1"/>
    <property type="molecule type" value="Genomic_DNA"/>
</dbReference>
<dbReference type="CDD" id="cd08645">
    <property type="entry name" value="FMT_core_GART"/>
    <property type="match status" value="1"/>
</dbReference>
<keyword evidence="2 6" id="KW-0808">Transferase</keyword>
<evidence type="ECO:0000256" key="1">
    <source>
        <dbReference type="ARBA" id="ARBA00005054"/>
    </source>
</evidence>
<evidence type="ECO:0000313" key="9">
    <source>
        <dbReference type="EMBL" id="MBB3935157.1"/>
    </source>
</evidence>
<evidence type="ECO:0000313" key="10">
    <source>
        <dbReference type="Proteomes" id="UP000531216"/>
    </source>
</evidence>
<feature type="binding site" evidence="6">
    <location>
        <begin position="96"/>
        <end position="99"/>
    </location>
    <ligand>
        <name>(6R)-10-formyltetrahydrofolate</name>
        <dbReference type="ChEBI" id="CHEBI:195366"/>
    </ligand>
</feature>
<organism evidence="9 10">
    <name type="scientific">Aureimonas phyllosphaerae</name>
    <dbReference type="NCBI Taxonomy" id="1166078"/>
    <lineage>
        <taxon>Bacteria</taxon>
        <taxon>Pseudomonadati</taxon>
        <taxon>Pseudomonadota</taxon>
        <taxon>Alphaproteobacteria</taxon>
        <taxon>Hyphomicrobiales</taxon>
        <taxon>Aurantimonadaceae</taxon>
        <taxon>Aureimonas</taxon>
    </lineage>
</organism>
<evidence type="ECO:0000259" key="8">
    <source>
        <dbReference type="Pfam" id="PF00551"/>
    </source>
</evidence>
<evidence type="ECO:0000256" key="5">
    <source>
        <dbReference type="ARBA" id="ARBA00047664"/>
    </source>
</evidence>
<evidence type="ECO:0000256" key="3">
    <source>
        <dbReference type="ARBA" id="ARBA00022755"/>
    </source>
</evidence>
<dbReference type="AlphaFoldDB" id="A0A7W6BYK7"/>
<comment type="similarity">
    <text evidence="4 6">Belongs to the GART family.</text>
</comment>
<keyword evidence="3 6" id="KW-0658">Purine biosynthesis</keyword>
<protein>
    <recommendedName>
        <fullName evidence="6">Phosphoribosylglycinamide formyltransferase</fullName>
        <ecNumber evidence="6">2.1.2.2</ecNumber>
    </recommendedName>
    <alternativeName>
        <fullName evidence="6">5'-phosphoribosylglycinamide transformylase</fullName>
    </alternativeName>
    <alternativeName>
        <fullName evidence="6">GAR transformylase</fullName>
        <shortName evidence="6">GART</shortName>
    </alternativeName>
</protein>
<dbReference type="SUPFAM" id="SSF53328">
    <property type="entry name" value="Formyltransferase"/>
    <property type="match status" value="1"/>
</dbReference>
<dbReference type="Pfam" id="PF00551">
    <property type="entry name" value="Formyl_trans_N"/>
    <property type="match status" value="1"/>
</dbReference>
<sequence>MSEEDARKRVAVLISGRGSNMSALIGAAMDPSYPAEIVAVLSNKPDAGGLATAARYGIPAEGVDQRLFLDRAAHERALIERLDAYRPDIICLAGYMRLLTPLFVGHYAGRMINIHPSLLPLFPGLHTHERVLEAGMRIHGCTVHFVTDDMDEGPIIAQAAITVERGDTPDNLANRLLRAEHRLYPHALRLVADGTVRQDGGRAVIAESRGGTPRPATPTVLVAPDGRES</sequence>
<dbReference type="EC" id="2.1.2.2" evidence="6"/>
<proteinExistence type="inferred from homology"/>
<dbReference type="PROSITE" id="PS00373">
    <property type="entry name" value="GART"/>
    <property type="match status" value="1"/>
</dbReference>
<dbReference type="InterPro" id="IPR036477">
    <property type="entry name" value="Formyl_transf_N_sf"/>
</dbReference>
<feature type="binding site" evidence="6">
    <location>
        <position position="113"/>
    </location>
    <ligand>
        <name>(6R)-10-formyltetrahydrofolate</name>
        <dbReference type="ChEBI" id="CHEBI:195366"/>
    </ligand>
</feature>
<accession>A0A7W6BYK7</accession>
<dbReference type="HAMAP" id="MF_01930">
    <property type="entry name" value="PurN"/>
    <property type="match status" value="1"/>
</dbReference>
<comment type="function">
    <text evidence="6">Catalyzes the transfer of a formyl group from 10-formyltetrahydrofolate to 5-phospho-ribosyl-glycinamide (GAR), producing 5-phospho-ribosyl-N-formylglycinamide (FGAR) and tetrahydrofolate.</text>
</comment>
<feature type="site" description="Raises pKa of active site His" evidence="6">
    <location>
        <position position="151"/>
    </location>
</feature>
<dbReference type="Gene3D" id="3.40.50.170">
    <property type="entry name" value="Formyl transferase, N-terminal domain"/>
    <property type="match status" value="1"/>
</dbReference>
<dbReference type="RefSeq" id="WP_090959807.1">
    <property type="nucleotide sequence ID" value="NZ_FOOA01000002.1"/>
</dbReference>
<feature type="binding site" evidence="6">
    <location>
        <begin position="18"/>
        <end position="20"/>
    </location>
    <ligand>
        <name>N(1)-(5-phospho-beta-D-ribosyl)glycinamide</name>
        <dbReference type="ChEBI" id="CHEBI:143788"/>
    </ligand>
</feature>